<dbReference type="PANTHER" id="PTHR46708:SF11">
    <property type="entry name" value="RECEPTOR-TYPE TYROSINE-PROTEIN PHOSPHATASE ETA-LIKE"/>
    <property type="match status" value="1"/>
</dbReference>
<dbReference type="GeneID" id="108879983"/>
<evidence type="ECO:0000313" key="3">
    <source>
        <dbReference type="Proteomes" id="UP000694890"/>
    </source>
</evidence>
<name>A0AAJ7LNW4_LATCA</name>
<dbReference type="AlphaFoldDB" id="A0AAJ7LNW4"/>
<dbReference type="PANTHER" id="PTHR46708">
    <property type="entry name" value="TENASCIN"/>
    <property type="match status" value="1"/>
</dbReference>
<dbReference type="CDD" id="cd00063">
    <property type="entry name" value="FN3"/>
    <property type="match status" value="2"/>
</dbReference>
<dbReference type="InterPro" id="IPR013783">
    <property type="entry name" value="Ig-like_fold"/>
</dbReference>
<reference evidence="4" key="1">
    <citation type="submission" date="2025-08" db="UniProtKB">
        <authorList>
            <consortium name="RefSeq"/>
        </authorList>
    </citation>
    <scope>IDENTIFICATION</scope>
    <source>
        <tissue evidence="4">Brain</tissue>
    </source>
</reference>
<dbReference type="Pfam" id="PF00041">
    <property type="entry name" value="fn3"/>
    <property type="match status" value="2"/>
</dbReference>
<dbReference type="PROSITE" id="PS50853">
    <property type="entry name" value="FN3"/>
    <property type="match status" value="2"/>
</dbReference>
<evidence type="ECO:0000256" key="1">
    <source>
        <dbReference type="ARBA" id="ARBA00022737"/>
    </source>
</evidence>
<dbReference type="InterPro" id="IPR050991">
    <property type="entry name" value="ECM_Regulatory_Proteins"/>
</dbReference>
<dbReference type="InterPro" id="IPR003961">
    <property type="entry name" value="FN3_dom"/>
</dbReference>
<evidence type="ECO:0000259" key="2">
    <source>
        <dbReference type="PROSITE" id="PS50853"/>
    </source>
</evidence>
<organism evidence="3 4">
    <name type="scientific">Lates calcarifer</name>
    <name type="common">Barramundi</name>
    <name type="synonym">Holocentrus calcarifer</name>
    <dbReference type="NCBI Taxonomy" id="8187"/>
    <lineage>
        <taxon>Eukaryota</taxon>
        <taxon>Metazoa</taxon>
        <taxon>Chordata</taxon>
        <taxon>Craniata</taxon>
        <taxon>Vertebrata</taxon>
        <taxon>Euteleostomi</taxon>
        <taxon>Actinopterygii</taxon>
        <taxon>Neopterygii</taxon>
        <taxon>Teleostei</taxon>
        <taxon>Neoteleostei</taxon>
        <taxon>Acanthomorphata</taxon>
        <taxon>Carangaria</taxon>
        <taxon>Carangaria incertae sedis</taxon>
        <taxon>Centropomidae</taxon>
        <taxon>Lates</taxon>
    </lineage>
</organism>
<dbReference type="KEGG" id="lcf:108879983"/>
<dbReference type="RefSeq" id="XP_018526951.1">
    <property type="nucleotide sequence ID" value="XM_018671435.2"/>
</dbReference>
<sequence>MNDSNHNLFEVVNNISGKTEEVKIDRLPEGTKITISVTALVNGTVEGDKVTIVNYTAPGPISNLYLTTKANSLKASWSPPPGNVSSFTIKLNLEGKTEKIIQDQRETNQYFDGLKTAANYTVIVYSVSGHLYGPPVESSKFTLPLPPTNARVASSTKTQLTFKWTAPENIQTAKYSVKLESKFWKHNLSFEVDNVTNYTFRNLTSGTKYNFEVKTVTDDQTSEAAMTSCNTEPDKREISLSMLCSSSEPLLCVNNNIKEGVFQEVCQSPRGQNKYRAWELRTRFIKLFNDTVFWKLEKQESENA</sequence>
<dbReference type="Proteomes" id="UP000694890">
    <property type="component" value="Linkage group LG14"/>
</dbReference>
<keyword evidence="1" id="KW-0677">Repeat</keyword>
<evidence type="ECO:0000313" key="4">
    <source>
        <dbReference type="RefSeq" id="XP_018526951.1"/>
    </source>
</evidence>
<dbReference type="Gene3D" id="2.60.40.10">
    <property type="entry name" value="Immunoglobulins"/>
    <property type="match status" value="2"/>
</dbReference>
<feature type="domain" description="Fibronectin type-III" evidence="2">
    <location>
        <begin position="57"/>
        <end position="145"/>
    </location>
</feature>
<feature type="domain" description="Fibronectin type-III" evidence="2">
    <location>
        <begin position="146"/>
        <end position="235"/>
    </location>
</feature>
<dbReference type="InterPro" id="IPR036116">
    <property type="entry name" value="FN3_sf"/>
</dbReference>
<gene>
    <name evidence="4" type="primary">LOC108879983</name>
</gene>
<proteinExistence type="predicted"/>
<accession>A0AAJ7LNW4</accession>
<dbReference type="SMART" id="SM00060">
    <property type="entry name" value="FN3"/>
    <property type="match status" value="2"/>
</dbReference>
<protein>
    <submittedName>
        <fullName evidence="4">Receptor-type tyrosine-protein phosphatase beta isoform X1</fullName>
    </submittedName>
</protein>
<dbReference type="SUPFAM" id="SSF49265">
    <property type="entry name" value="Fibronectin type III"/>
    <property type="match status" value="2"/>
</dbReference>
<keyword evidence="4" id="KW-0675">Receptor</keyword>